<dbReference type="InterPro" id="IPR011033">
    <property type="entry name" value="PRC_barrel-like_sf"/>
</dbReference>
<dbReference type="PANTHER" id="PTHR33692:SF1">
    <property type="entry name" value="RIBOSOME MATURATION FACTOR RIMM"/>
    <property type="match status" value="1"/>
</dbReference>
<dbReference type="HAMAP" id="MF_00014">
    <property type="entry name" value="Ribosome_mat_RimM"/>
    <property type="match status" value="1"/>
</dbReference>
<dbReference type="SUPFAM" id="SSF50447">
    <property type="entry name" value="Translation proteins"/>
    <property type="match status" value="1"/>
</dbReference>
<dbReference type="InterPro" id="IPR009000">
    <property type="entry name" value="Transl_B-barrel_sf"/>
</dbReference>
<keyword evidence="9" id="KW-1185">Reference proteome</keyword>
<evidence type="ECO:0000256" key="1">
    <source>
        <dbReference type="ARBA" id="ARBA00022490"/>
    </source>
</evidence>
<accession>A0ABT8KNK7</accession>
<dbReference type="Gene3D" id="2.40.30.60">
    <property type="entry name" value="RimM"/>
    <property type="match status" value="1"/>
</dbReference>
<protein>
    <recommendedName>
        <fullName evidence="5">Ribosome maturation factor RimM</fullName>
    </recommendedName>
</protein>
<dbReference type="PANTHER" id="PTHR33692">
    <property type="entry name" value="RIBOSOME MATURATION FACTOR RIMM"/>
    <property type="match status" value="1"/>
</dbReference>
<dbReference type="InterPro" id="IPR002676">
    <property type="entry name" value="RimM_N"/>
</dbReference>
<dbReference type="NCBIfam" id="TIGR02273">
    <property type="entry name" value="16S_RimM"/>
    <property type="match status" value="1"/>
</dbReference>
<comment type="similarity">
    <text evidence="5">Belongs to the RimM family.</text>
</comment>
<keyword evidence="4 5" id="KW-0143">Chaperone</keyword>
<evidence type="ECO:0000313" key="9">
    <source>
        <dbReference type="Proteomes" id="UP001172082"/>
    </source>
</evidence>
<comment type="subunit">
    <text evidence="5">Binds ribosomal protein uS19.</text>
</comment>
<comment type="domain">
    <text evidence="5">The PRC barrel domain binds ribosomal protein uS19.</text>
</comment>
<dbReference type="Pfam" id="PF24986">
    <property type="entry name" value="PRC_RimM"/>
    <property type="match status" value="1"/>
</dbReference>
<dbReference type="Pfam" id="PF01782">
    <property type="entry name" value="RimM"/>
    <property type="match status" value="1"/>
</dbReference>
<dbReference type="InterPro" id="IPR036976">
    <property type="entry name" value="RimM_N_sf"/>
</dbReference>
<keyword evidence="3 5" id="KW-0698">rRNA processing</keyword>
<dbReference type="EMBL" id="JAUJEA010000003">
    <property type="protein sequence ID" value="MDN5201824.1"/>
    <property type="molecule type" value="Genomic_DNA"/>
</dbReference>
<reference evidence="8" key="1">
    <citation type="submission" date="2023-06" db="EMBL/GenBank/DDBJ databases">
        <title>Genomic of Parafulvivirga corallium.</title>
        <authorList>
            <person name="Wang G."/>
        </authorList>
    </citation>
    <scope>NUCLEOTIDE SEQUENCE</scope>
    <source>
        <strain evidence="8">BMA10</strain>
    </source>
</reference>
<dbReference type="Gene3D" id="2.30.30.240">
    <property type="entry name" value="PRC-barrel domain"/>
    <property type="match status" value="1"/>
</dbReference>
<organism evidence="8 9">
    <name type="scientific">Splendidivirga corallicola</name>
    <dbReference type="NCBI Taxonomy" id="3051826"/>
    <lineage>
        <taxon>Bacteria</taxon>
        <taxon>Pseudomonadati</taxon>
        <taxon>Bacteroidota</taxon>
        <taxon>Cytophagia</taxon>
        <taxon>Cytophagales</taxon>
        <taxon>Splendidivirgaceae</taxon>
        <taxon>Splendidivirga</taxon>
    </lineage>
</organism>
<dbReference type="SUPFAM" id="SSF50346">
    <property type="entry name" value="PRC-barrel domain"/>
    <property type="match status" value="1"/>
</dbReference>
<dbReference type="InterPro" id="IPR056792">
    <property type="entry name" value="PRC_RimM"/>
</dbReference>
<evidence type="ECO:0000259" key="6">
    <source>
        <dbReference type="Pfam" id="PF01782"/>
    </source>
</evidence>
<gene>
    <name evidence="5 8" type="primary">rimM</name>
    <name evidence="8" type="ORF">QQ008_10635</name>
</gene>
<feature type="domain" description="Ribosome maturation factor RimM PRC barrel" evidence="7">
    <location>
        <begin position="103"/>
        <end position="169"/>
    </location>
</feature>
<dbReference type="RefSeq" id="WP_346751852.1">
    <property type="nucleotide sequence ID" value="NZ_JAUJEA010000003.1"/>
</dbReference>
<keyword evidence="2 5" id="KW-0690">Ribosome biogenesis</keyword>
<dbReference type="Proteomes" id="UP001172082">
    <property type="component" value="Unassembled WGS sequence"/>
</dbReference>
<evidence type="ECO:0000256" key="2">
    <source>
        <dbReference type="ARBA" id="ARBA00022517"/>
    </source>
</evidence>
<evidence type="ECO:0000256" key="5">
    <source>
        <dbReference type="HAMAP-Rule" id="MF_00014"/>
    </source>
</evidence>
<dbReference type="InterPro" id="IPR011961">
    <property type="entry name" value="RimM"/>
</dbReference>
<comment type="subcellular location">
    <subcellularLocation>
        <location evidence="5">Cytoplasm</location>
    </subcellularLocation>
</comment>
<keyword evidence="1 5" id="KW-0963">Cytoplasm</keyword>
<evidence type="ECO:0000313" key="8">
    <source>
        <dbReference type="EMBL" id="MDN5201824.1"/>
    </source>
</evidence>
<comment type="caution">
    <text evidence="8">The sequence shown here is derived from an EMBL/GenBank/DDBJ whole genome shotgun (WGS) entry which is preliminary data.</text>
</comment>
<evidence type="ECO:0000259" key="7">
    <source>
        <dbReference type="Pfam" id="PF24986"/>
    </source>
</evidence>
<evidence type="ECO:0000256" key="4">
    <source>
        <dbReference type="ARBA" id="ARBA00023186"/>
    </source>
</evidence>
<evidence type="ECO:0000256" key="3">
    <source>
        <dbReference type="ARBA" id="ARBA00022552"/>
    </source>
</evidence>
<sequence>MNVDACYQLGYIIKPHGLKGEVGILLDVDYPDVYRELESVFVEMNNNLVPFFIEWISVKNNKKAVVKFEEIDSFEQAEALQSFNLYLPLENLPPLKGNQFYYHEVVGFQIVDLNIGHLGKISTIYTHPGQDLISMEYQGKEVLIPINDDVVKHLDRDKQQLTVALPQGLLDVYLDS</sequence>
<comment type="function">
    <text evidence="5">An accessory protein needed during the final step in the assembly of 30S ribosomal subunit, possibly for assembly of the head region. Essential for efficient processing of 16S rRNA. May be needed both before and after RbfA during the maturation of 16S rRNA. It has affinity for free ribosomal 30S subunits but not for 70S ribosomes.</text>
</comment>
<proteinExistence type="inferred from homology"/>
<name>A0ABT8KNK7_9BACT</name>
<feature type="domain" description="RimM N-terminal" evidence="6">
    <location>
        <begin position="9"/>
        <end position="88"/>
    </location>
</feature>